<keyword evidence="2" id="KW-0067">ATP-binding</keyword>
<gene>
    <name evidence="2" type="ORF">DWV92_00005</name>
</gene>
<dbReference type="InterPro" id="IPR007421">
    <property type="entry name" value="Schlafen_AlbA_2_dom"/>
</dbReference>
<organism evidence="2 3">
    <name type="scientific">Bifidobacterium pseudolongum</name>
    <dbReference type="NCBI Taxonomy" id="1694"/>
    <lineage>
        <taxon>Bacteria</taxon>
        <taxon>Bacillati</taxon>
        <taxon>Actinomycetota</taxon>
        <taxon>Actinomycetes</taxon>
        <taxon>Bifidobacteriales</taxon>
        <taxon>Bifidobacteriaceae</taxon>
        <taxon>Bifidobacterium</taxon>
    </lineage>
</organism>
<comment type="caution">
    <text evidence="2">The sequence shown here is derived from an EMBL/GenBank/DDBJ whole genome shotgun (WGS) entry which is preliminary data.</text>
</comment>
<reference evidence="2 3" key="1">
    <citation type="submission" date="2018-08" db="EMBL/GenBank/DDBJ databases">
        <title>A genome reference for cultivated species of the human gut microbiota.</title>
        <authorList>
            <person name="Zou Y."/>
            <person name="Xue W."/>
            <person name="Luo G."/>
        </authorList>
    </citation>
    <scope>NUCLEOTIDE SEQUENCE [LARGE SCALE GENOMIC DNA]</scope>
    <source>
        <strain evidence="2 3">AF13-3LB</strain>
    </source>
</reference>
<dbReference type="EMBL" id="QRZV01000001">
    <property type="protein sequence ID" value="RGW10796.1"/>
    <property type="molecule type" value="Genomic_DNA"/>
</dbReference>
<dbReference type="RefSeq" id="WP_147345284.1">
    <property type="nucleotide sequence ID" value="NZ_QRZV01000001.1"/>
</dbReference>
<protein>
    <submittedName>
        <fullName evidence="2">ATP-binding protein</fullName>
    </submittedName>
</protein>
<dbReference type="GO" id="GO:0005524">
    <property type="term" value="F:ATP binding"/>
    <property type="evidence" value="ECO:0007669"/>
    <property type="project" value="UniProtKB-KW"/>
</dbReference>
<evidence type="ECO:0000313" key="3">
    <source>
        <dbReference type="Proteomes" id="UP000265970"/>
    </source>
</evidence>
<dbReference type="Pfam" id="PF04326">
    <property type="entry name" value="SLFN_AlbA_2"/>
    <property type="match status" value="1"/>
</dbReference>
<dbReference type="InterPro" id="IPR038461">
    <property type="entry name" value="Schlafen_AlbA_2_dom_sf"/>
</dbReference>
<feature type="non-terminal residue" evidence="2">
    <location>
        <position position="106"/>
    </location>
</feature>
<proteinExistence type="predicted"/>
<dbReference type="Proteomes" id="UP000265970">
    <property type="component" value="Unassembled WGS sequence"/>
</dbReference>
<accession>A0A395XF11</accession>
<sequence length="106" mass="11419">MAIIEEPLVQAIERLRAQHNDDADYEAKSCATTLSKSVWESVSAFANTDGGTLLLGVDENKNFTVPPQFDADKTINQFVDGMGDGSKDGAKGRILVVVATLRCDCL</sequence>
<dbReference type="Gene3D" id="3.30.950.30">
    <property type="entry name" value="Schlafen, AAA domain"/>
    <property type="match status" value="1"/>
</dbReference>
<name>A0A395XF11_9BIFI</name>
<evidence type="ECO:0000259" key="1">
    <source>
        <dbReference type="Pfam" id="PF04326"/>
    </source>
</evidence>
<evidence type="ECO:0000313" key="2">
    <source>
        <dbReference type="EMBL" id="RGW10796.1"/>
    </source>
</evidence>
<keyword evidence="2" id="KW-0547">Nucleotide-binding</keyword>
<feature type="domain" description="Schlafen AlbA-2" evidence="1">
    <location>
        <begin position="23"/>
        <end position="66"/>
    </location>
</feature>
<dbReference type="AlphaFoldDB" id="A0A395XF11"/>